<evidence type="ECO:0000256" key="5">
    <source>
        <dbReference type="ARBA" id="ARBA00023242"/>
    </source>
</evidence>
<evidence type="ECO:0000259" key="8">
    <source>
        <dbReference type="PROSITE" id="PS50014"/>
    </source>
</evidence>
<evidence type="ECO:0000313" key="10">
    <source>
        <dbReference type="Proteomes" id="UP000298663"/>
    </source>
</evidence>
<keyword evidence="5" id="KW-0539">Nucleus</keyword>
<organism evidence="9 10">
    <name type="scientific">Steinernema carpocapsae</name>
    <name type="common">Entomopathogenic nematode</name>
    <dbReference type="NCBI Taxonomy" id="34508"/>
    <lineage>
        <taxon>Eukaryota</taxon>
        <taxon>Metazoa</taxon>
        <taxon>Ecdysozoa</taxon>
        <taxon>Nematoda</taxon>
        <taxon>Chromadorea</taxon>
        <taxon>Rhabditida</taxon>
        <taxon>Tylenchina</taxon>
        <taxon>Panagrolaimomorpha</taxon>
        <taxon>Strongyloidoidea</taxon>
        <taxon>Steinernematidae</taxon>
        <taxon>Steinernema</taxon>
    </lineage>
</organism>
<proteinExistence type="predicted"/>
<keyword evidence="10" id="KW-1185">Reference proteome</keyword>
<dbReference type="InterPro" id="IPR001487">
    <property type="entry name" value="Bromodomain"/>
</dbReference>
<dbReference type="PRINTS" id="PR00503">
    <property type="entry name" value="BROMODOMAIN"/>
</dbReference>
<name>A0A4U5PBF3_STECR</name>
<gene>
    <name evidence="9" type="ORF">L596_008018</name>
</gene>
<dbReference type="InterPro" id="IPR051831">
    <property type="entry name" value="Bromodomain_contain_prot"/>
</dbReference>
<dbReference type="GO" id="GO:0005634">
    <property type="term" value="C:nucleus"/>
    <property type="evidence" value="ECO:0007669"/>
    <property type="project" value="UniProtKB-SubCell"/>
</dbReference>
<evidence type="ECO:0000256" key="4">
    <source>
        <dbReference type="ARBA" id="ARBA00023163"/>
    </source>
</evidence>
<protein>
    <recommendedName>
        <fullName evidence="8">Bromo domain-containing protein</fullName>
    </recommendedName>
</protein>
<dbReference type="OrthoDB" id="21648at2759"/>
<dbReference type="SMART" id="SM00297">
    <property type="entry name" value="BROMO"/>
    <property type="match status" value="1"/>
</dbReference>
<feature type="compositionally biased region" description="Acidic residues" evidence="7">
    <location>
        <begin position="37"/>
        <end position="59"/>
    </location>
</feature>
<evidence type="ECO:0000256" key="6">
    <source>
        <dbReference type="PROSITE-ProRule" id="PRU00035"/>
    </source>
</evidence>
<dbReference type="Gene3D" id="1.20.920.10">
    <property type="entry name" value="Bromodomain-like"/>
    <property type="match status" value="1"/>
</dbReference>
<comment type="subcellular location">
    <subcellularLocation>
        <location evidence="1">Nucleus</location>
    </subcellularLocation>
</comment>
<feature type="compositionally biased region" description="Basic residues" evidence="7">
    <location>
        <begin position="64"/>
        <end position="74"/>
    </location>
</feature>
<dbReference type="Pfam" id="PF00439">
    <property type="entry name" value="Bromodomain"/>
    <property type="match status" value="1"/>
</dbReference>
<keyword evidence="3 6" id="KW-0103">Bromodomain</keyword>
<dbReference type="Proteomes" id="UP000298663">
    <property type="component" value="Unassembled WGS sequence"/>
</dbReference>
<evidence type="ECO:0000256" key="7">
    <source>
        <dbReference type="SAM" id="MobiDB-lite"/>
    </source>
</evidence>
<feature type="domain" description="Bromo" evidence="8">
    <location>
        <begin position="154"/>
        <end position="216"/>
    </location>
</feature>
<dbReference type="PANTHER" id="PTHR22881:SF27">
    <property type="entry name" value="BROMODOMAIN CONTAINING 7_9"/>
    <property type="match status" value="1"/>
</dbReference>
<dbReference type="AlphaFoldDB" id="A0A4U5PBF3"/>
<reference evidence="9 10" key="2">
    <citation type="journal article" date="2019" name="G3 (Bethesda)">
        <title>Hybrid Assembly of the Genome of the Entomopathogenic Nematode Steinernema carpocapsae Identifies the X-Chromosome.</title>
        <authorList>
            <person name="Serra L."/>
            <person name="Macchietto M."/>
            <person name="Macias-Munoz A."/>
            <person name="McGill C.J."/>
            <person name="Rodriguez I.M."/>
            <person name="Rodriguez B."/>
            <person name="Murad R."/>
            <person name="Mortazavi A."/>
        </authorList>
    </citation>
    <scope>NUCLEOTIDE SEQUENCE [LARGE SCALE GENOMIC DNA]</scope>
    <source>
        <strain evidence="9 10">ALL</strain>
    </source>
</reference>
<dbReference type="InterPro" id="IPR021900">
    <property type="entry name" value="DUF3512"/>
</dbReference>
<dbReference type="EMBL" id="AZBU02000002">
    <property type="protein sequence ID" value="TKR93596.1"/>
    <property type="molecule type" value="Genomic_DNA"/>
</dbReference>
<evidence type="ECO:0000256" key="3">
    <source>
        <dbReference type="ARBA" id="ARBA00023117"/>
    </source>
</evidence>
<dbReference type="InterPro" id="IPR036427">
    <property type="entry name" value="Bromodomain-like_sf"/>
</dbReference>
<comment type="caution">
    <text evidence="9">The sequence shown here is derived from an EMBL/GenBank/DDBJ whole genome shotgun (WGS) entry which is preliminary data.</text>
</comment>
<accession>A0A4U5PBF3</accession>
<reference evidence="9 10" key="1">
    <citation type="journal article" date="2015" name="Genome Biol.">
        <title>Comparative genomics of Steinernema reveals deeply conserved gene regulatory networks.</title>
        <authorList>
            <person name="Dillman A.R."/>
            <person name="Macchietto M."/>
            <person name="Porter C.F."/>
            <person name="Rogers A."/>
            <person name="Williams B."/>
            <person name="Antoshechkin I."/>
            <person name="Lee M.M."/>
            <person name="Goodwin Z."/>
            <person name="Lu X."/>
            <person name="Lewis E.E."/>
            <person name="Goodrich-Blair H."/>
            <person name="Stock S.P."/>
            <person name="Adams B.J."/>
            <person name="Sternberg P.W."/>
            <person name="Mortazavi A."/>
        </authorList>
    </citation>
    <scope>NUCLEOTIDE SEQUENCE [LARGE SCALE GENOMIC DNA]</scope>
    <source>
        <strain evidence="9 10">ALL</strain>
    </source>
</reference>
<dbReference type="PANTHER" id="PTHR22881">
    <property type="entry name" value="BROMODOMAIN CONTAINING PROTEIN"/>
    <property type="match status" value="1"/>
</dbReference>
<feature type="compositionally biased region" description="Acidic residues" evidence="7">
    <location>
        <begin position="98"/>
        <end position="119"/>
    </location>
</feature>
<dbReference type="STRING" id="34508.A0A4U5PBF3"/>
<keyword evidence="2" id="KW-0805">Transcription regulation</keyword>
<evidence type="ECO:0000313" key="9">
    <source>
        <dbReference type="EMBL" id="TKR93596.1"/>
    </source>
</evidence>
<dbReference type="SUPFAM" id="SSF47370">
    <property type="entry name" value="Bromodomain"/>
    <property type="match status" value="1"/>
</dbReference>
<feature type="region of interest" description="Disordered" evidence="7">
    <location>
        <begin position="1"/>
        <end position="125"/>
    </location>
</feature>
<dbReference type="Pfam" id="PF12024">
    <property type="entry name" value="DUF3512"/>
    <property type="match status" value="1"/>
</dbReference>
<dbReference type="PROSITE" id="PS50014">
    <property type="entry name" value="BROMODOMAIN_2"/>
    <property type="match status" value="1"/>
</dbReference>
<evidence type="ECO:0000256" key="2">
    <source>
        <dbReference type="ARBA" id="ARBA00023015"/>
    </source>
</evidence>
<feature type="compositionally biased region" description="Basic and acidic residues" evidence="7">
    <location>
        <begin position="1"/>
        <end position="15"/>
    </location>
</feature>
<sequence>MSDRKRKSAAHERRSAVGAPPSLHGRKSAKKEKIHEEVEESERDSSEEVEAVEENLSDDDGSKTPKKKRKKRRIRLTEYSHRAAKKRREKEQVKKEEYDDEDENPEESEDDEDEPEEQEDLHSLPVNLREYSTFQLLCDNLLRKFLEKDPDEYFAYPVTQSMAPDYADVIKNPMDFWSIRQKIDRNEYQNIREMEADVVLIYKNAMTYNGPNTIYYLAAQKLSTLCKYYFSENFMRYLRYSLPFFTELPLDQMGIAVKKVLEPVKRKRHNALVDDRSANAIMKDLDAKVAERLAARKPKAQMGFIGLRNDGTHYLNLVTESGRPPVTLGDIIPKLEKGSTAMLPPYEQRLHNQKALSFLSYGPFSSFAPQFDSTWATLNQRDTELLVSTYGSRENVADAMALKQVVKGTSEDYDKAVDNMLNMLTDGEHGRTMKELEKDREALKKAAEEEKKADKKEDITFEEITGILNDIESLENLGVDVSFISDVREGLGIDKEGKQVNPNDMLAKVSVMLADLQYLQRQRLSQAPPQILTEVPPPSMYEMNLANRTSEMLGQQIMHADPGDMISTQAIQGSMGMMADDGLGDDGMDLLNEFFTF</sequence>
<keyword evidence="4" id="KW-0804">Transcription</keyword>
<dbReference type="GO" id="GO:0006357">
    <property type="term" value="P:regulation of transcription by RNA polymerase II"/>
    <property type="evidence" value="ECO:0007669"/>
    <property type="project" value="TreeGrafter"/>
</dbReference>
<evidence type="ECO:0000256" key="1">
    <source>
        <dbReference type="ARBA" id="ARBA00004123"/>
    </source>
</evidence>